<keyword evidence="2" id="KW-0808">Transferase</keyword>
<dbReference type="KEGG" id="sfu:Sfum_1811"/>
<dbReference type="Proteomes" id="UP000001784">
    <property type="component" value="Chromosome"/>
</dbReference>
<dbReference type="PANTHER" id="PTHR43685">
    <property type="entry name" value="GLYCOSYLTRANSFERASE"/>
    <property type="match status" value="1"/>
</dbReference>
<dbReference type="InterPro" id="IPR029044">
    <property type="entry name" value="Nucleotide-diphossugar_trans"/>
</dbReference>
<dbReference type="Pfam" id="PF00535">
    <property type="entry name" value="Glycos_transf_2"/>
    <property type="match status" value="1"/>
</dbReference>
<dbReference type="EMBL" id="CP000478">
    <property type="protein sequence ID" value="ABK17496.1"/>
    <property type="molecule type" value="Genomic_DNA"/>
</dbReference>
<dbReference type="SUPFAM" id="SSF53448">
    <property type="entry name" value="Nucleotide-diphospho-sugar transferases"/>
    <property type="match status" value="1"/>
</dbReference>
<dbReference type="GO" id="GO:0016740">
    <property type="term" value="F:transferase activity"/>
    <property type="evidence" value="ECO:0007669"/>
    <property type="project" value="UniProtKB-KW"/>
</dbReference>
<dbReference type="AlphaFoldDB" id="A0LJ94"/>
<reference evidence="2 3" key="1">
    <citation type="submission" date="2006-10" db="EMBL/GenBank/DDBJ databases">
        <title>Complete sequence of Syntrophobacter fumaroxidans MPOB.</title>
        <authorList>
            <consortium name="US DOE Joint Genome Institute"/>
            <person name="Copeland A."/>
            <person name="Lucas S."/>
            <person name="Lapidus A."/>
            <person name="Barry K."/>
            <person name="Detter J.C."/>
            <person name="Glavina del Rio T."/>
            <person name="Hammon N."/>
            <person name="Israni S."/>
            <person name="Pitluck S."/>
            <person name="Goltsman E.G."/>
            <person name="Martinez M."/>
            <person name="Schmutz J."/>
            <person name="Larimer F."/>
            <person name="Land M."/>
            <person name="Hauser L."/>
            <person name="Kyrpides N."/>
            <person name="Kim E."/>
            <person name="Boone D.R."/>
            <person name="Brockman F."/>
            <person name="Culley D."/>
            <person name="Ferry J."/>
            <person name="Gunsalus R."/>
            <person name="McInerney M.J."/>
            <person name="Morrison M."/>
            <person name="Plugge C."/>
            <person name="Rohlin L."/>
            <person name="Scholten J."/>
            <person name="Sieber J."/>
            <person name="Stams A.J.M."/>
            <person name="Worm P."/>
            <person name="Henstra A.M."/>
            <person name="Richardson P."/>
        </authorList>
    </citation>
    <scope>NUCLEOTIDE SEQUENCE [LARGE SCALE GENOMIC DNA]</scope>
    <source>
        <strain evidence="3">DSM 10017 / MPOB</strain>
    </source>
</reference>
<dbReference type="Gene3D" id="3.90.550.10">
    <property type="entry name" value="Spore Coat Polysaccharide Biosynthesis Protein SpsA, Chain A"/>
    <property type="match status" value="1"/>
</dbReference>
<dbReference type="CAZy" id="GT2">
    <property type="family name" value="Glycosyltransferase Family 2"/>
</dbReference>
<evidence type="ECO:0000313" key="3">
    <source>
        <dbReference type="Proteomes" id="UP000001784"/>
    </source>
</evidence>
<dbReference type="STRING" id="335543.Sfum_1811"/>
<dbReference type="FunCoup" id="A0LJ94">
    <property type="interactions" value="142"/>
</dbReference>
<dbReference type="HOGENOM" id="CLU_025996_0_0_7"/>
<evidence type="ECO:0000313" key="2">
    <source>
        <dbReference type="EMBL" id="ABK17496.1"/>
    </source>
</evidence>
<dbReference type="InterPro" id="IPR001173">
    <property type="entry name" value="Glyco_trans_2-like"/>
</dbReference>
<dbReference type="OrthoDB" id="5291101at2"/>
<dbReference type="InParanoid" id="A0LJ94"/>
<organism evidence="2 3">
    <name type="scientific">Syntrophobacter fumaroxidans (strain DSM 10017 / MPOB)</name>
    <dbReference type="NCBI Taxonomy" id="335543"/>
    <lineage>
        <taxon>Bacteria</taxon>
        <taxon>Pseudomonadati</taxon>
        <taxon>Thermodesulfobacteriota</taxon>
        <taxon>Syntrophobacteria</taxon>
        <taxon>Syntrophobacterales</taxon>
        <taxon>Syntrophobacteraceae</taxon>
        <taxon>Syntrophobacter</taxon>
    </lineage>
</organism>
<dbReference type="PANTHER" id="PTHR43685:SF2">
    <property type="entry name" value="GLYCOSYLTRANSFERASE 2-LIKE DOMAIN-CONTAINING PROTEIN"/>
    <property type="match status" value="1"/>
</dbReference>
<dbReference type="RefSeq" id="WP_011698666.1">
    <property type="nucleotide sequence ID" value="NC_008554.1"/>
</dbReference>
<keyword evidence="3" id="KW-1185">Reference proteome</keyword>
<evidence type="ECO:0000259" key="1">
    <source>
        <dbReference type="Pfam" id="PF00535"/>
    </source>
</evidence>
<feature type="domain" description="Glycosyltransferase 2-like" evidence="1">
    <location>
        <begin position="10"/>
        <end position="165"/>
    </location>
</feature>
<name>A0LJ94_SYNFM</name>
<proteinExistence type="predicted"/>
<dbReference type="InterPro" id="IPR050834">
    <property type="entry name" value="Glycosyltransf_2"/>
</dbReference>
<sequence length="294" mass="32675">MTTACRQTVSVIVPTYNRRAFVKEAVASVLAQEGVFPEIIVVDDGSSDGTDRALEVFGERIRRLRRAHGGASAARNTGIRIAAGEWLAFLDSDDLWLPSKLRRQLDFLTAHPEFLVCQTEEIWLRNGVRINPRKYHRKPRGHCFERLLDRCLVSPSAVMIHRDVFDSVGLFDENLPACEDYDLWLRIGCTYALGLVEEQLVVKRGGHPDQLSATVPALDRYRIRALANLLRSGRLDDSQADAAFRALKVKSRIFGEGCARRGKAEEAEKMLGLPDAIAGELGLPISPETGELPG</sequence>
<protein>
    <submittedName>
        <fullName evidence="2">Glycosyl transferase, family 2</fullName>
    </submittedName>
</protein>
<gene>
    <name evidence="2" type="ordered locus">Sfum_1811</name>
</gene>
<dbReference type="eggNOG" id="COG1216">
    <property type="taxonomic scope" value="Bacteria"/>
</dbReference>
<accession>A0LJ94</accession>